<dbReference type="PROSITE" id="PS50181">
    <property type="entry name" value="FBOX"/>
    <property type="match status" value="1"/>
</dbReference>
<accession>A0A371D9N6</accession>
<dbReference type="InterPro" id="IPR001810">
    <property type="entry name" value="F-box_dom"/>
</dbReference>
<reference evidence="2 3" key="1">
    <citation type="journal article" date="2018" name="Biotechnol. Biofuels">
        <title>Integrative visual omics of the white-rot fungus Polyporus brumalis exposes the biotechnological potential of its oxidative enzymes for delignifying raw plant biomass.</title>
        <authorList>
            <person name="Miyauchi S."/>
            <person name="Rancon A."/>
            <person name="Drula E."/>
            <person name="Hage H."/>
            <person name="Chaduli D."/>
            <person name="Favel A."/>
            <person name="Grisel S."/>
            <person name="Henrissat B."/>
            <person name="Herpoel-Gimbert I."/>
            <person name="Ruiz-Duenas F.J."/>
            <person name="Chevret D."/>
            <person name="Hainaut M."/>
            <person name="Lin J."/>
            <person name="Wang M."/>
            <person name="Pangilinan J."/>
            <person name="Lipzen A."/>
            <person name="Lesage-Meessen L."/>
            <person name="Navarro D."/>
            <person name="Riley R."/>
            <person name="Grigoriev I.V."/>
            <person name="Zhou S."/>
            <person name="Raouche S."/>
            <person name="Rosso M.N."/>
        </authorList>
    </citation>
    <scope>NUCLEOTIDE SEQUENCE [LARGE SCALE GENOMIC DNA]</scope>
    <source>
        <strain evidence="2 3">BRFM 1820</strain>
    </source>
</reference>
<evidence type="ECO:0000313" key="2">
    <source>
        <dbReference type="EMBL" id="RDX49239.1"/>
    </source>
</evidence>
<feature type="domain" description="F-box" evidence="1">
    <location>
        <begin position="1"/>
        <end position="47"/>
    </location>
</feature>
<gene>
    <name evidence="2" type="ORF">OH76DRAFT_541490</name>
</gene>
<dbReference type="EMBL" id="KZ857406">
    <property type="protein sequence ID" value="RDX49239.1"/>
    <property type="molecule type" value="Genomic_DNA"/>
</dbReference>
<dbReference type="CDD" id="cd09917">
    <property type="entry name" value="F-box_SF"/>
    <property type="match status" value="1"/>
</dbReference>
<keyword evidence="3" id="KW-1185">Reference proteome</keyword>
<protein>
    <recommendedName>
        <fullName evidence="1">F-box domain-containing protein</fullName>
    </recommendedName>
</protein>
<dbReference type="OrthoDB" id="2745718at2759"/>
<dbReference type="Gene3D" id="1.20.1280.50">
    <property type="match status" value="1"/>
</dbReference>
<organism evidence="2 3">
    <name type="scientific">Lentinus brumalis</name>
    <dbReference type="NCBI Taxonomy" id="2498619"/>
    <lineage>
        <taxon>Eukaryota</taxon>
        <taxon>Fungi</taxon>
        <taxon>Dikarya</taxon>
        <taxon>Basidiomycota</taxon>
        <taxon>Agaricomycotina</taxon>
        <taxon>Agaricomycetes</taxon>
        <taxon>Polyporales</taxon>
        <taxon>Polyporaceae</taxon>
        <taxon>Lentinus</taxon>
    </lineage>
</organism>
<proteinExistence type="predicted"/>
<dbReference type="Pfam" id="PF12937">
    <property type="entry name" value="F-box-like"/>
    <property type="match status" value="1"/>
</dbReference>
<sequence length="549" mass="59275">MTSIYSLPNEILISICSQLGTPDLLHCAQVSQHFRELINNDALVQYRAELNIHGMADVLQEDLPVATKLRTLKLYEERFHLAAFHRTTLANPGSDAGRTFTSFVSSDGSILHFTRTQGSGSRCVVDKLPSTARSLRASRWTAPLPGIANMDVLAMDVSQNLTVAIEHSHDKEVLIHFVTAAAGQPHPLAAKPVLDATGTSASVDGPDAYYHIQSVHISGTNVAWVIPGFNSEGLDTLQCWNWQTGLLVWERQCDGLAGHTFLDSRFVLTVARRGQEPILCIHDLESRADGGGDTTTEPVCRLELPRARAGVVEVVHVQARAAADSRNADVPFVRDPMSTAVVLQLAVGRDTEGASSDIIVMIPHRTMYDQIKEAIPSSCGNQADRVVEWDKWGLSGAVVLDLPPKALAAENGGWFVPPDVWPQSFGSRLGLLLCDSPDITSGFVVTVDIHPWASKCARRYSGHQGHSAHWGGLTGSSVDGPSPDVVRRLASMPKNVASVATNLSHALQVGSRIVFPPGQRPSQIITVHDGFAVAFEGDVSEVGLQVFTV</sequence>
<dbReference type="SMART" id="SM00256">
    <property type="entry name" value="FBOX"/>
    <property type="match status" value="1"/>
</dbReference>
<dbReference type="InterPro" id="IPR036047">
    <property type="entry name" value="F-box-like_dom_sf"/>
</dbReference>
<name>A0A371D9N6_9APHY</name>
<evidence type="ECO:0000259" key="1">
    <source>
        <dbReference type="PROSITE" id="PS50181"/>
    </source>
</evidence>
<dbReference type="SUPFAM" id="SSF81383">
    <property type="entry name" value="F-box domain"/>
    <property type="match status" value="1"/>
</dbReference>
<evidence type="ECO:0000313" key="3">
    <source>
        <dbReference type="Proteomes" id="UP000256964"/>
    </source>
</evidence>
<dbReference type="AlphaFoldDB" id="A0A371D9N6"/>
<dbReference type="Proteomes" id="UP000256964">
    <property type="component" value="Unassembled WGS sequence"/>
</dbReference>